<dbReference type="GO" id="GO:0046872">
    <property type="term" value="F:metal ion binding"/>
    <property type="evidence" value="ECO:0007669"/>
    <property type="project" value="UniProtKB-KW"/>
</dbReference>
<comment type="function">
    <text evidence="7">Pyrophosphatase that catalyzes the hydrolysis of nucleoside triphosphates to their monophosphate derivatives, with a high preference for the non-canonical purine nucleotides XTP (xanthosine triphosphate), dITP (deoxyinosine triphosphate) and ITP. Seems to function as a house-cleaning enzyme that removes non-canonical purine nucleotides from the nucleotide pool, thus preventing their incorporation into DNA/RNA and avoiding chromosomal lesions.</text>
</comment>
<dbReference type="InterPro" id="IPR002637">
    <property type="entry name" value="RdgB/HAM1"/>
</dbReference>
<organism evidence="8 9">
    <name type="scientific">Bryocella elongata</name>
    <dbReference type="NCBI Taxonomy" id="863522"/>
    <lineage>
        <taxon>Bacteria</taxon>
        <taxon>Pseudomonadati</taxon>
        <taxon>Acidobacteriota</taxon>
        <taxon>Terriglobia</taxon>
        <taxon>Terriglobales</taxon>
        <taxon>Acidobacteriaceae</taxon>
        <taxon>Bryocella</taxon>
    </lineage>
</organism>
<feature type="binding site" evidence="7">
    <location>
        <position position="71"/>
    </location>
    <ligand>
        <name>substrate</name>
    </ligand>
</feature>
<dbReference type="Pfam" id="PF01725">
    <property type="entry name" value="Ham1p_like"/>
    <property type="match status" value="1"/>
</dbReference>
<comment type="catalytic activity">
    <reaction evidence="7">
        <text>dITP + H2O = dIMP + diphosphate + H(+)</text>
        <dbReference type="Rhea" id="RHEA:28342"/>
        <dbReference type="ChEBI" id="CHEBI:15377"/>
        <dbReference type="ChEBI" id="CHEBI:15378"/>
        <dbReference type="ChEBI" id="CHEBI:33019"/>
        <dbReference type="ChEBI" id="CHEBI:61194"/>
        <dbReference type="ChEBI" id="CHEBI:61382"/>
        <dbReference type="EC" id="3.6.1.66"/>
    </reaction>
</comment>
<evidence type="ECO:0000313" key="9">
    <source>
        <dbReference type="Proteomes" id="UP000236728"/>
    </source>
</evidence>
<keyword evidence="4 7" id="KW-0378">Hydrolase</keyword>
<comment type="subunit">
    <text evidence="7">Homodimer.</text>
</comment>
<dbReference type="GO" id="GO:0009146">
    <property type="term" value="P:purine nucleoside triphosphate catabolic process"/>
    <property type="evidence" value="ECO:0007669"/>
    <property type="project" value="UniProtKB-UniRule"/>
</dbReference>
<evidence type="ECO:0000256" key="6">
    <source>
        <dbReference type="ARBA" id="ARBA00023080"/>
    </source>
</evidence>
<feature type="binding site" evidence="7">
    <location>
        <begin position="207"/>
        <end position="208"/>
    </location>
    <ligand>
        <name>substrate</name>
    </ligand>
</feature>
<dbReference type="GO" id="GO:0017111">
    <property type="term" value="F:ribonucleoside triphosphate phosphatase activity"/>
    <property type="evidence" value="ECO:0007669"/>
    <property type="project" value="InterPro"/>
</dbReference>
<evidence type="ECO:0000256" key="7">
    <source>
        <dbReference type="HAMAP-Rule" id="MF_01405"/>
    </source>
</evidence>
<feature type="binding site" evidence="7">
    <location>
        <begin position="7"/>
        <end position="12"/>
    </location>
    <ligand>
        <name>substrate</name>
    </ligand>
</feature>
<feature type="active site" description="Proton acceptor" evidence="7">
    <location>
        <position position="70"/>
    </location>
</feature>
<sequence length="224" mass="23660">MILYAATSNPGKLREFSTSASSAGIDVLPLPGLKDIPEPVEDAPTFMGNAELKAVACSLAAPGLFVFADDSGLEVDALHGEPGVRSARYADDAGYLAPTNSGAPRLSSETWASAEPPLSKDQRNNALLLERLRALPANTPRTAKFVCALALARDGHVLLRATSAVDGEILDAPRGTNGFGYDPLFLIPSLYLTTAELPADKKWSLSHRGRAFRSLLAEIAAFGL</sequence>
<evidence type="ECO:0000256" key="1">
    <source>
        <dbReference type="ARBA" id="ARBA00008023"/>
    </source>
</evidence>
<evidence type="ECO:0000256" key="5">
    <source>
        <dbReference type="ARBA" id="ARBA00022842"/>
    </source>
</evidence>
<accession>A0A1H6C1V3</accession>
<dbReference type="SUPFAM" id="SSF52972">
    <property type="entry name" value="ITPase-like"/>
    <property type="match status" value="1"/>
</dbReference>
<dbReference type="GO" id="GO:0000166">
    <property type="term" value="F:nucleotide binding"/>
    <property type="evidence" value="ECO:0007669"/>
    <property type="project" value="UniProtKB-KW"/>
</dbReference>
<comment type="catalytic activity">
    <reaction evidence="7">
        <text>ITP + H2O = IMP + diphosphate + H(+)</text>
        <dbReference type="Rhea" id="RHEA:29399"/>
        <dbReference type="ChEBI" id="CHEBI:15377"/>
        <dbReference type="ChEBI" id="CHEBI:15378"/>
        <dbReference type="ChEBI" id="CHEBI:33019"/>
        <dbReference type="ChEBI" id="CHEBI:58053"/>
        <dbReference type="ChEBI" id="CHEBI:61402"/>
        <dbReference type="EC" id="3.6.1.66"/>
    </reaction>
</comment>
<keyword evidence="3 7" id="KW-0547">Nucleotide-binding</keyword>
<proteinExistence type="inferred from homology"/>
<comment type="caution">
    <text evidence="7">Lacks conserved residue(s) required for the propagation of feature annotation.</text>
</comment>
<dbReference type="Gene3D" id="3.90.950.10">
    <property type="match status" value="1"/>
</dbReference>
<dbReference type="CDD" id="cd00515">
    <property type="entry name" value="HAM1"/>
    <property type="match status" value="1"/>
</dbReference>
<dbReference type="GO" id="GO:0005829">
    <property type="term" value="C:cytosol"/>
    <property type="evidence" value="ECO:0007669"/>
    <property type="project" value="TreeGrafter"/>
</dbReference>
<evidence type="ECO:0000313" key="8">
    <source>
        <dbReference type="EMBL" id="SEG66990.1"/>
    </source>
</evidence>
<dbReference type="PANTHER" id="PTHR11067:SF9">
    <property type="entry name" value="INOSINE TRIPHOSPHATE PYROPHOSPHATASE"/>
    <property type="match status" value="1"/>
</dbReference>
<dbReference type="AlphaFoldDB" id="A0A1H6C1V3"/>
<name>A0A1H6C1V3_9BACT</name>
<dbReference type="RefSeq" id="WP_103935016.1">
    <property type="nucleotide sequence ID" value="NZ_FNVA01000008.1"/>
</dbReference>
<keyword evidence="6 7" id="KW-0546">Nucleotide metabolism</keyword>
<dbReference type="OrthoDB" id="9807456at2"/>
<dbReference type="InterPro" id="IPR029001">
    <property type="entry name" value="ITPase-like_fam"/>
</dbReference>
<keyword evidence="9" id="KW-1185">Reference proteome</keyword>
<keyword evidence="5 7" id="KW-0460">Magnesium</keyword>
<dbReference type="EMBL" id="FNVA01000008">
    <property type="protein sequence ID" value="SEG66990.1"/>
    <property type="molecule type" value="Genomic_DNA"/>
</dbReference>
<dbReference type="GO" id="GO:0036222">
    <property type="term" value="F:XTP diphosphatase activity"/>
    <property type="evidence" value="ECO:0007669"/>
    <property type="project" value="UniProtKB-UniRule"/>
</dbReference>
<feature type="binding site" evidence="7">
    <location>
        <position position="70"/>
    </location>
    <ligand>
        <name>Mg(2+)</name>
        <dbReference type="ChEBI" id="CHEBI:18420"/>
    </ligand>
</feature>
<keyword evidence="2 7" id="KW-0479">Metal-binding</keyword>
<evidence type="ECO:0000256" key="2">
    <source>
        <dbReference type="ARBA" id="ARBA00022723"/>
    </source>
</evidence>
<protein>
    <recommendedName>
        <fullName evidence="7">dITP/XTP pyrophosphatase</fullName>
        <ecNumber evidence="7">3.6.1.66</ecNumber>
    </recommendedName>
    <alternativeName>
        <fullName evidence="7">Non-canonical purine NTP pyrophosphatase</fullName>
    </alternativeName>
    <alternativeName>
        <fullName evidence="7">Non-standard purine NTP pyrophosphatase</fullName>
    </alternativeName>
    <alternativeName>
        <fullName evidence="7">Nucleoside-triphosphate diphosphatase</fullName>
    </alternativeName>
    <alternativeName>
        <fullName evidence="7">Nucleoside-triphosphate pyrophosphatase</fullName>
        <shortName evidence="7">NTPase</shortName>
    </alternativeName>
</protein>
<feature type="binding site" evidence="7">
    <location>
        <position position="202"/>
    </location>
    <ligand>
        <name>substrate</name>
    </ligand>
</feature>
<evidence type="ECO:0000256" key="4">
    <source>
        <dbReference type="ARBA" id="ARBA00022801"/>
    </source>
</evidence>
<comment type="cofactor">
    <cofactor evidence="7">
        <name>Mg(2+)</name>
        <dbReference type="ChEBI" id="CHEBI:18420"/>
    </cofactor>
    <text evidence="7">Binds 1 Mg(2+) ion per subunit.</text>
</comment>
<evidence type="ECO:0000256" key="3">
    <source>
        <dbReference type="ARBA" id="ARBA00022741"/>
    </source>
</evidence>
<dbReference type="EC" id="3.6.1.66" evidence="7"/>
<feature type="binding site" evidence="7">
    <location>
        <begin position="179"/>
        <end position="182"/>
    </location>
    <ligand>
        <name>substrate</name>
    </ligand>
</feature>
<dbReference type="Proteomes" id="UP000236728">
    <property type="component" value="Unassembled WGS sequence"/>
</dbReference>
<comment type="catalytic activity">
    <reaction evidence="7">
        <text>XTP + H2O = XMP + diphosphate + H(+)</text>
        <dbReference type="Rhea" id="RHEA:28610"/>
        <dbReference type="ChEBI" id="CHEBI:15377"/>
        <dbReference type="ChEBI" id="CHEBI:15378"/>
        <dbReference type="ChEBI" id="CHEBI:33019"/>
        <dbReference type="ChEBI" id="CHEBI:57464"/>
        <dbReference type="ChEBI" id="CHEBI:61314"/>
        <dbReference type="EC" id="3.6.1.66"/>
    </reaction>
</comment>
<dbReference type="InterPro" id="IPR020922">
    <property type="entry name" value="dITP/XTP_pyrophosphatase"/>
</dbReference>
<dbReference type="GO" id="GO:0009117">
    <property type="term" value="P:nucleotide metabolic process"/>
    <property type="evidence" value="ECO:0007669"/>
    <property type="project" value="UniProtKB-KW"/>
</dbReference>
<reference evidence="8 9" key="1">
    <citation type="submission" date="2016-10" db="EMBL/GenBank/DDBJ databases">
        <authorList>
            <person name="de Groot N.N."/>
        </authorList>
    </citation>
    <scope>NUCLEOTIDE SEQUENCE [LARGE SCALE GENOMIC DNA]</scope>
    <source>
        <strain evidence="8 9">DSM 22489</strain>
    </source>
</reference>
<gene>
    <name evidence="8" type="ORF">SAMN05421819_4179</name>
</gene>
<dbReference type="GO" id="GO:0035870">
    <property type="term" value="F:dITP diphosphatase activity"/>
    <property type="evidence" value="ECO:0007669"/>
    <property type="project" value="UniProtKB-UniRule"/>
</dbReference>
<comment type="similarity">
    <text evidence="1 7">Belongs to the HAM1 NTPase family.</text>
</comment>
<dbReference type="PANTHER" id="PTHR11067">
    <property type="entry name" value="INOSINE TRIPHOSPHATE PYROPHOSPHATASE/HAM1 PROTEIN"/>
    <property type="match status" value="1"/>
</dbReference>
<dbReference type="HAMAP" id="MF_01405">
    <property type="entry name" value="Non_canon_purine_NTPase"/>
    <property type="match status" value="1"/>
</dbReference>
<dbReference type="GO" id="GO:0036220">
    <property type="term" value="F:ITP diphosphatase activity"/>
    <property type="evidence" value="ECO:0007669"/>
    <property type="project" value="UniProtKB-UniRule"/>
</dbReference>